<reference evidence="1 2" key="1">
    <citation type="journal article" date="2011" name="Curr. Microbiol.">
        <title>Luteibacter jiangsuensis sp. nov.: a methamidophos-degrading bacterium isolated from a methamidophos-manufacturing factory.</title>
        <authorList>
            <person name="Wang L."/>
            <person name="Wang G.L."/>
            <person name="Li S.P."/>
            <person name="Jiang J.D."/>
        </authorList>
    </citation>
    <scope>NUCLEOTIDE SEQUENCE [LARGE SCALE GENOMIC DNA]</scope>
    <source>
        <strain evidence="1 2">CGMCC 1.10133</strain>
    </source>
</reference>
<proteinExistence type="predicted"/>
<gene>
    <name evidence="1" type="ORF">HBF26_17675</name>
</gene>
<evidence type="ECO:0000313" key="2">
    <source>
        <dbReference type="Proteomes" id="UP001429601"/>
    </source>
</evidence>
<dbReference type="EMBL" id="JAAQQR010000011">
    <property type="protein sequence ID" value="NID06725.1"/>
    <property type="molecule type" value="Genomic_DNA"/>
</dbReference>
<dbReference type="Proteomes" id="UP001429601">
    <property type="component" value="Unassembled WGS sequence"/>
</dbReference>
<organism evidence="1 2">
    <name type="scientific">Luteibacter jiangsuensis</name>
    <dbReference type="NCBI Taxonomy" id="637577"/>
    <lineage>
        <taxon>Bacteria</taxon>
        <taxon>Pseudomonadati</taxon>
        <taxon>Pseudomonadota</taxon>
        <taxon>Gammaproteobacteria</taxon>
        <taxon>Lysobacterales</taxon>
        <taxon>Rhodanobacteraceae</taxon>
        <taxon>Luteibacter</taxon>
    </lineage>
</organism>
<dbReference type="RefSeq" id="WP_167129359.1">
    <property type="nucleotide sequence ID" value="NZ_JAAQQR010000011.1"/>
</dbReference>
<evidence type="ECO:0000313" key="1">
    <source>
        <dbReference type="EMBL" id="NID06725.1"/>
    </source>
</evidence>
<sequence>MNESLVRALVDVCVFLEFSTDDVIDPDAAMKVFEDLSATLQSADPSVQRSLRAEMSRLAASYDAKKSSFVKVLADNIGLCENE</sequence>
<keyword evidence="2" id="KW-1185">Reference proteome</keyword>
<protein>
    <submittedName>
        <fullName evidence="1">Uncharacterized protein</fullName>
    </submittedName>
</protein>
<name>A0ABX0QA59_9GAMM</name>
<comment type="caution">
    <text evidence="1">The sequence shown here is derived from an EMBL/GenBank/DDBJ whole genome shotgun (WGS) entry which is preliminary data.</text>
</comment>
<accession>A0ABX0QA59</accession>